<dbReference type="SUPFAM" id="SSF57850">
    <property type="entry name" value="RING/U-box"/>
    <property type="match status" value="1"/>
</dbReference>
<dbReference type="Pfam" id="PF13639">
    <property type="entry name" value="zf-RING_2"/>
    <property type="match status" value="1"/>
</dbReference>
<protein>
    <recommendedName>
        <fullName evidence="1">RING-type domain-containing protein</fullName>
    </recommendedName>
</protein>
<feature type="domain" description="RING-type" evidence="1">
    <location>
        <begin position="18"/>
        <end position="62"/>
    </location>
</feature>
<dbReference type="AlphaFoldDB" id="A0A6C0HIM2"/>
<dbReference type="PROSITE" id="PS50089">
    <property type="entry name" value="ZF_RING_2"/>
    <property type="match status" value="1"/>
</dbReference>
<reference evidence="2" key="1">
    <citation type="journal article" date="2020" name="Nature">
        <title>Giant virus diversity and host interactions through global metagenomics.</title>
        <authorList>
            <person name="Schulz F."/>
            <person name="Roux S."/>
            <person name="Paez-Espino D."/>
            <person name="Jungbluth S."/>
            <person name="Walsh D.A."/>
            <person name="Denef V.J."/>
            <person name="McMahon K.D."/>
            <person name="Konstantinidis K.T."/>
            <person name="Eloe-Fadrosh E.A."/>
            <person name="Kyrpides N.C."/>
            <person name="Woyke T."/>
        </authorList>
    </citation>
    <scope>NUCLEOTIDE SEQUENCE</scope>
    <source>
        <strain evidence="2">GVMAG-M-3300023184-120</strain>
    </source>
</reference>
<proteinExistence type="predicted"/>
<evidence type="ECO:0000313" key="2">
    <source>
        <dbReference type="EMBL" id="QHT80257.1"/>
    </source>
</evidence>
<evidence type="ECO:0000259" key="1">
    <source>
        <dbReference type="PROSITE" id="PS50089"/>
    </source>
</evidence>
<dbReference type="InterPro" id="IPR013083">
    <property type="entry name" value="Znf_RING/FYVE/PHD"/>
</dbReference>
<dbReference type="InterPro" id="IPR001841">
    <property type="entry name" value="Znf_RING"/>
</dbReference>
<dbReference type="EMBL" id="MN739966">
    <property type="protein sequence ID" value="QHT80257.1"/>
    <property type="molecule type" value="Genomic_DNA"/>
</dbReference>
<accession>A0A6C0HIM2</accession>
<sequence>MADVTEPLILKLVLKFNCPICYETVSKRVTMPCSHAFCCKCTNEWLQTCNEENKQVTCPMCRYSCFLSTDEKQWEAFMYHHFGH</sequence>
<organism evidence="2">
    <name type="scientific">viral metagenome</name>
    <dbReference type="NCBI Taxonomy" id="1070528"/>
    <lineage>
        <taxon>unclassified sequences</taxon>
        <taxon>metagenomes</taxon>
        <taxon>organismal metagenomes</taxon>
    </lineage>
</organism>
<name>A0A6C0HIM2_9ZZZZ</name>
<dbReference type="SMART" id="SM00184">
    <property type="entry name" value="RING"/>
    <property type="match status" value="1"/>
</dbReference>
<dbReference type="Gene3D" id="3.30.40.10">
    <property type="entry name" value="Zinc/RING finger domain, C3HC4 (zinc finger)"/>
    <property type="match status" value="1"/>
</dbReference>